<feature type="region of interest" description="Disordered" evidence="1">
    <location>
        <begin position="386"/>
        <end position="414"/>
    </location>
</feature>
<evidence type="ECO:0000256" key="1">
    <source>
        <dbReference type="SAM" id="MobiDB-lite"/>
    </source>
</evidence>
<gene>
    <name evidence="2" type="ORF">Vafri_13186</name>
</gene>
<feature type="compositionally biased region" description="Pro residues" evidence="1">
    <location>
        <begin position="669"/>
        <end position="686"/>
    </location>
</feature>
<sequence length="1052" mass="109611">MAYSATQQLKSIDDDAVGMGRRCRCPCACGARKFSYNPLFSLPPELAKALDVPMTNFVDKHAMLEWKKDMYFKLRDSIQEALDYAFVQWKMPDGAKVLLDGSALKGTALDDSDMDLVVRTTYRVPRSVKLKAHQIIKAKLLEEYGNGNVSITEKRKSAEFVVEAHRRTAAAVTIDASDVDDDDDDESAQDELRVEWKALAPAAESSRTTAVAREYTKLYADVLFENATVGLPLSNIQTFPDEGIKPVQMMKLFQRKGGSLPPLKGYVIEALVQHVLECGQPSEPNGAPNPLPTESVAQAFYMTLTLFLVEPSARDLDNRVCHNLAVPSGFLFDRGDFDCWRMRVKSFTSNLIKLATCLSRDTAKKLDPDELFRRIVERSAPWKAPSAAAATSAAASPGDGGSHTSSKSGGEAHADKAEMPFLKLVAKFQPDVEKARVSLGCKHEVNPTCDLGQWEPDAFLRSLEMGPQSTRGSVPKPGPNVTVSEEPEAPAPPSPPSSSQSFNPSPVVLDSQQSFTARGSSGNPAVAATAAPSGAQDSPPGGTRRLFTGEELLAAIDVISPAPQNMAQQRQSYDGTFVTVSNARAGPCVDVDGRPVFGSISRCSSISNSNSSSSSGGSSFAASTSLVCGGAIDHPLAALFAHPLADEARRLCYMYRYPSAPQIGLLPPVHGPLAPPQQQPPPPPQPSGYAGHMHPRRSSAAVEATALARSSPRPSSRPALSKETDVAECAAEPAMHALSAPASSHGPETAGVFSLSRSIRESLSRSKPGCGGHSGSSSSSRSGGANTNIRDGICGAAGSGSLAPLPGSTDRSATGRSGLAAEINAPSSAAGEVPEATPDCDPGDSAPAGPSCSGSTIRAGSGRTRGNEGENGGGGRGGNYGGSSSSDEENSGGGRGAVPPELEAPAAKVQAEWAQAAAPGLPDQSASRWTVAPSIPVSAFSTATAAGATATATATATAAAAAAAATAAAIDTVVALTATHLDPMHLPPGAHADVAAAAAEAATATALNAMMQPSTSVHSATAERLRSEVIPRYLQRLQALLRDAQERRIQGR</sequence>
<feature type="region of interest" description="Disordered" evidence="1">
    <location>
        <begin position="668"/>
        <end position="727"/>
    </location>
</feature>
<feature type="region of interest" description="Disordered" evidence="1">
    <location>
        <begin position="825"/>
        <end position="908"/>
    </location>
</feature>
<feature type="compositionally biased region" description="Gly residues" evidence="1">
    <location>
        <begin position="869"/>
        <end position="881"/>
    </location>
</feature>
<feature type="compositionally biased region" description="Low complexity" evidence="1">
    <location>
        <begin position="386"/>
        <end position="397"/>
    </location>
</feature>
<protein>
    <submittedName>
        <fullName evidence="2">Uncharacterized protein</fullName>
    </submittedName>
</protein>
<reference evidence="2" key="1">
    <citation type="journal article" date="2021" name="Proc. Natl. Acad. Sci. U.S.A.">
        <title>Three genomes in the algal genus Volvox reveal the fate of a haploid sex-determining region after a transition to homothallism.</title>
        <authorList>
            <person name="Yamamoto K."/>
            <person name="Hamaji T."/>
            <person name="Kawai-Toyooka H."/>
            <person name="Matsuzaki R."/>
            <person name="Takahashi F."/>
            <person name="Nishimura Y."/>
            <person name="Kawachi M."/>
            <person name="Noguchi H."/>
            <person name="Minakuchi Y."/>
            <person name="Umen J.G."/>
            <person name="Toyoda A."/>
            <person name="Nozaki H."/>
        </authorList>
    </citation>
    <scope>NUCLEOTIDE SEQUENCE</scope>
    <source>
        <strain evidence="2">NIES-3780</strain>
    </source>
</reference>
<dbReference type="EMBL" id="BNCO01000029">
    <property type="protein sequence ID" value="GIL57986.1"/>
    <property type="molecule type" value="Genomic_DNA"/>
</dbReference>
<dbReference type="InterPro" id="IPR043519">
    <property type="entry name" value="NT_sf"/>
</dbReference>
<feature type="compositionally biased region" description="Low complexity" evidence="1">
    <location>
        <begin position="497"/>
        <end position="506"/>
    </location>
</feature>
<dbReference type="Proteomes" id="UP000747399">
    <property type="component" value="Unassembled WGS sequence"/>
</dbReference>
<dbReference type="AlphaFoldDB" id="A0A8J4BC67"/>
<evidence type="ECO:0000313" key="2">
    <source>
        <dbReference type="EMBL" id="GIL57986.1"/>
    </source>
</evidence>
<feature type="compositionally biased region" description="Low complexity" evidence="1">
    <location>
        <begin position="775"/>
        <end position="784"/>
    </location>
</feature>
<dbReference type="SUPFAM" id="SSF81301">
    <property type="entry name" value="Nucleotidyltransferase"/>
    <property type="match status" value="1"/>
</dbReference>
<feature type="region of interest" description="Disordered" evidence="1">
    <location>
        <begin position="465"/>
        <end position="545"/>
    </location>
</feature>
<feature type="compositionally biased region" description="Low complexity" evidence="1">
    <location>
        <begin position="706"/>
        <end position="719"/>
    </location>
</feature>
<keyword evidence="3" id="KW-1185">Reference proteome</keyword>
<accession>A0A8J4BC67</accession>
<name>A0A8J4BC67_9CHLO</name>
<comment type="caution">
    <text evidence="2">The sequence shown here is derived from an EMBL/GenBank/DDBJ whole genome shotgun (WGS) entry which is preliminary data.</text>
</comment>
<evidence type="ECO:0000313" key="3">
    <source>
        <dbReference type="Proteomes" id="UP000747399"/>
    </source>
</evidence>
<feature type="region of interest" description="Disordered" evidence="1">
    <location>
        <begin position="763"/>
        <end position="787"/>
    </location>
</feature>
<feature type="compositionally biased region" description="Low complexity" evidence="1">
    <location>
        <begin position="520"/>
        <end position="535"/>
    </location>
</feature>
<feature type="compositionally biased region" description="Polar residues" evidence="1">
    <location>
        <begin position="510"/>
        <end position="519"/>
    </location>
</feature>
<organism evidence="2 3">
    <name type="scientific">Volvox africanus</name>
    <dbReference type="NCBI Taxonomy" id="51714"/>
    <lineage>
        <taxon>Eukaryota</taxon>
        <taxon>Viridiplantae</taxon>
        <taxon>Chlorophyta</taxon>
        <taxon>core chlorophytes</taxon>
        <taxon>Chlorophyceae</taxon>
        <taxon>CS clade</taxon>
        <taxon>Chlamydomonadales</taxon>
        <taxon>Volvocaceae</taxon>
        <taxon>Volvox</taxon>
    </lineage>
</organism>
<proteinExistence type="predicted"/>